<protein>
    <submittedName>
        <fullName evidence="3">Uncharacterized protein</fullName>
    </submittedName>
</protein>
<dbReference type="Proteomes" id="UP000294919">
    <property type="component" value="Unassembled WGS sequence"/>
</dbReference>
<evidence type="ECO:0000313" key="4">
    <source>
        <dbReference type="Proteomes" id="UP000294919"/>
    </source>
</evidence>
<gene>
    <name evidence="3" type="ORF">EV214_1102</name>
</gene>
<evidence type="ECO:0000256" key="2">
    <source>
        <dbReference type="SAM" id="Phobius"/>
    </source>
</evidence>
<proteinExistence type="predicted"/>
<organism evidence="3 4">
    <name type="scientific">Marinisporobacter balticus</name>
    <dbReference type="NCBI Taxonomy" id="2018667"/>
    <lineage>
        <taxon>Bacteria</taxon>
        <taxon>Bacillati</taxon>
        <taxon>Bacillota</taxon>
        <taxon>Clostridia</taxon>
        <taxon>Peptostreptococcales</taxon>
        <taxon>Thermotaleaceae</taxon>
        <taxon>Marinisporobacter</taxon>
    </lineage>
</organism>
<keyword evidence="2" id="KW-0812">Transmembrane</keyword>
<feature type="transmembrane region" description="Helical" evidence="2">
    <location>
        <begin position="27"/>
        <end position="49"/>
    </location>
</feature>
<evidence type="ECO:0000313" key="3">
    <source>
        <dbReference type="EMBL" id="TCO74931.1"/>
    </source>
</evidence>
<keyword evidence="1" id="KW-0175">Coiled coil</keyword>
<keyword evidence="2" id="KW-0472">Membrane</keyword>
<evidence type="ECO:0000256" key="1">
    <source>
        <dbReference type="SAM" id="Coils"/>
    </source>
</evidence>
<reference evidence="3 4" key="1">
    <citation type="submission" date="2019-03" db="EMBL/GenBank/DDBJ databases">
        <title>Genomic Encyclopedia of Type Strains, Phase IV (KMG-IV): sequencing the most valuable type-strain genomes for metagenomic binning, comparative biology and taxonomic classification.</title>
        <authorList>
            <person name="Goeker M."/>
        </authorList>
    </citation>
    <scope>NUCLEOTIDE SEQUENCE [LARGE SCALE GENOMIC DNA]</scope>
    <source>
        <strain evidence="3 4">DSM 102940</strain>
    </source>
</reference>
<keyword evidence="4" id="KW-1185">Reference proteome</keyword>
<dbReference type="RefSeq" id="WP_165916314.1">
    <property type="nucleotide sequence ID" value="NZ_SLWV01000010.1"/>
</dbReference>
<comment type="caution">
    <text evidence="3">The sequence shown here is derived from an EMBL/GenBank/DDBJ whole genome shotgun (WGS) entry which is preliminary data.</text>
</comment>
<feature type="coiled-coil region" evidence="1">
    <location>
        <begin position="64"/>
        <end position="133"/>
    </location>
</feature>
<keyword evidence="2" id="KW-1133">Transmembrane helix</keyword>
<accession>A0A4R2KLL2</accession>
<sequence length="138" mass="15746">MDTDMTLSQEGQVKERSKKKNKKNNKIWIKLLIFLVSVGVWSGAVYYGYTYAKNYIDGSIKNVQQQNALNIQNLSEEIELLSQEIKNLKNRIENTGDTISDSTVVQEKIDKKLLDLDGQLKTLEKSLKILREAPNGQN</sequence>
<dbReference type="EMBL" id="SLWV01000010">
    <property type="protein sequence ID" value="TCO74931.1"/>
    <property type="molecule type" value="Genomic_DNA"/>
</dbReference>
<dbReference type="AlphaFoldDB" id="A0A4R2KLL2"/>
<name>A0A4R2KLL2_9FIRM</name>